<gene>
    <name evidence="1" type="ORF">MKW98_002863</name>
</gene>
<evidence type="ECO:0000313" key="2">
    <source>
        <dbReference type="Proteomes" id="UP001202328"/>
    </source>
</evidence>
<dbReference type="Proteomes" id="UP001202328">
    <property type="component" value="Unassembled WGS sequence"/>
</dbReference>
<comment type="caution">
    <text evidence="1">The sequence shown here is derived from an EMBL/GenBank/DDBJ whole genome shotgun (WGS) entry which is preliminary data.</text>
</comment>
<reference evidence="1" key="1">
    <citation type="submission" date="2022-04" db="EMBL/GenBank/DDBJ databases">
        <title>A functionally conserved STORR gene fusion in Papaver species that diverged 16.8 million years ago.</title>
        <authorList>
            <person name="Catania T."/>
        </authorList>
    </citation>
    <scope>NUCLEOTIDE SEQUENCE</scope>
    <source>
        <strain evidence="1">S-188037</strain>
    </source>
</reference>
<evidence type="ECO:0000313" key="1">
    <source>
        <dbReference type="EMBL" id="KAI3924954.1"/>
    </source>
</evidence>
<accession>A0AAD4SWI3</accession>
<name>A0AAD4SWI3_9MAGN</name>
<dbReference type="AlphaFoldDB" id="A0AAD4SWI3"/>
<organism evidence="1 2">
    <name type="scientific">Papaver atlanticum</name>
    <dbReference type="NCBI Taxonomy" id="357466"/>
    <lineage>
        <taxon>Eukaryota</taxon>
        <taxon>Viridiplantae</taxon>
        <taxon>Streptophyta</taxon>
        <taxon>Embryophyta</taxon>
        <taxon>Tracheophyta</taxon>
        <taxon>Spermatophyta</taxon>
        <taxon>Magnoliopsida</taxon>
        <taxon>Ranunculales</taxon>
        <taxon>Papaveraceae</taxon>
        <taxon>Papaveroideae</taxon>
        <taxon>Papaver</taxon>
    </lineage>
</organism>
<dbReference type="EMBL" id="JAJJMB010008255">
    <property type="protein sequence ID" value="KAI3924954.1"/>
    <property type="molecule type" value="Genomic_DNA"/>
</dbReference>
<sequence length="133" mass="15310">MEENKTLESIKGGESYRGGIRTSMPPLFKTKGLADNPSYAYCRNSISFFILPSATCLIEEMNIIMYKETATYLTLDGIIWHTLNATRKLSVKYKIERSDEMGSLRLMFYYEESIERPTEAIFLNPCNLCECFT</sequence>
<protein>
    <submittedName>
        <fullName evidence="1">Uncharacterized protein</fullName>
    </submittedName>
</protein>
<proteinExistence type="predicted"/>
<keyword evidence="2" id="KW-1185">Reference proteome</keyword>